<proteinExistence type="predicted"/>
<dbReference type="Proteomes" id="UP000308196">
    <property type="component" value="Chromosome"/>
</dbReference>
<sequence>MFLQSILDTAVLFRFTALGIIFYFLHSYMFNQYTKPHWDMLVDLRYHIAELEESQTTEIKTLRS</sequence>
<gene>
    <name evidence="2" type="ORF">NCTC11429_00158</name>
</gene>
<accession>A0A4U9U7U5</accession>
<protein>
    <submittedName>
        <fullName evidence="2">Uncharacterized protein</fullName>
    </submittedName>
</protein>
<dbReference type="KEGG" id="stha:NCTC11429_00158"/>
<dbReference type="EMBL" id="LR590484">
    <property type="protein sequence ID" value="VTR28257.1"/>
    <property type="molecule type" value="Genomic_DNA"/>
</dbReference>
<evidence type="ECO:0000256" key="1">
    <source>
        <dbReference type="SAM" id="Phobius"/>
    </source>
</evidence>
<organism evidence="2 3">
    <name type="scientific">Sphingobacterium thalpophilum</name>
    <dbReference type="NCBI Taxonomy" id="259"/>
    <lineage>
        <taxon>Bacteria</taxon>
        <taxon>Pseudomonadati</taxon>
        <taxon>Bacteroidota</taxon>
        <taxon>Sphingobacteriia</taxon>
        <taxon>Sphingobacteriales</taxon>
        <taxon>Sphingobacteriaceae</taxon>
        <taxon>Sphingobacterium</taxon>
    </lineage>
</organism>
<evidence type="ECO:0000313" key="3">
    <source>
        <dbReference type="Proteomes" id="UP000308196"/>
    </source>
</evidence>
<keyword evidence="1" id="KW-1133">Transmembrane helix</keyword>
<reference evidence="2 3" key="1">
    <citation type="submission" date="2019-05" db="EMBL/GenBank/DDBJ databases">
        <authorList>
            <consortium name="Pathogen Informatics"/>
        </authorList>
    </citation>
    <scope>NUCLEOTIDE SEQUENCE [LARGE SCALE GENOMIC DNA]</scope>
    <source>
        <strain evidence="2 3">NCTC11429</strain>
    </source>
</reference>
<keyword evidence="1" id="KW-0472">Membrane</keyword>
<dbReference type="AlphaFoldDB" id="A0A4U9U7U5"/>
<feature type="transmembrane region" description="Helical" evidence="1">
    <location>
        <begin position="6"/>
        <end position="25"/>
    </location>
</feature>
<name>A0A4U9U7U5_9SPHI</name>
<keyword evidence="1" id="KW-0812">Transmembrane</keyword>
<evidence type="ECO:0000313" key="2">
    <source>
        <dbReference type="EMBL" id="VTR28257.1"/>
    </source>
</evidence>